<dbReference type="OrthoDB" id="6367122at2759"/>
<dbReference type="GO" id="GO:0001006">
    <property type="term" value="F:RNA polymerase III type 3 promoter sequence-specific DNA binding"/>
    <property type="evidence" value="ECO:0007669"/>
    <property type="project" value="TreeGrafter"/>
</dbReference>
<dbReference type="STRING" id="418985.A0A1V9WZH5"/>
<reference evidence="5 6" key="1">
    <citation type="journal article" date="2017" name="Gigascience">
        <title>Draft genome of the honey bee ectoparasitic mite, Tropilaelaps mercedesae, is shaped by the parasitic life history.</title>
        <authorList>
            <person name="Dong X."/>
            <person name="Armstrong S.D."/>
            <person name="Xia D."/>
            <person name="Makepeace B.L."/>
            <person name="Darby A.C."/>
            <person name="Kadowaki T."/>
        </authorList>
    </citation>
    <scope>NUCLEOTIDE SEQUENCE [LARGE SCALE GENOMIC DNA]</scope>
    <source>
        <strain evidence="5">Wuxi-XJTLU</strain>
    </source>
</reference>
<keyword evidence="6" id="KW-1185">Reference proteome</keyword>
<gene>
    <name evidence="5" type="ORF">BIW11_13975</name>
</gene>
<comment type="caution">
    <text evidence="5">The sequence shown here is derived from an EMBL/GenBank/DDBJ whole genome shotgun (WGS) entry which is preliminary data.</text>
</comment>
<dbReference type="InterPro" id="IPR051575">
    <property type="entry name" value="Myb-like_DNA-bd"/>
</dbReference>
<dbReference type="PANTHER" id="PTHR46621:SF1">
    <property type="entry name" value="SNRNA-ACTIVATING PROTEIN COMPLEX SUBUNIT 4"/>
    <property type="match status" value="1"/>
</dbReference>
<evidence type="ECO:0000256" key="1">
    <source>
        <dbReference type="ARBA" id="ARBA00023015"/>
    </source>
</evidence>
<protein>
    <submittedName>
        <fullName evidence="5">Uncharacterized protein</fullName>
    </submittedName>
</protein>
<keyword evidence="2" id="KW-0238">DNA-binding</keyword>
<keyword evidence="3" id="KW-0804">Transcription</keyword>
<evidence type="ECO:0000313" key="5">
    <source>
        <dbReference type="EMBL" id="OQR66705.1"/>
    </source>
</evidence>
<evidence type="ECO:0000313" key="6">
    <source>
        <dbReference type="Proteomes" id="UP000192247"/>
    </source>
</evidence>
<proteinExistence type="predicted"/>
<dbReference type="AlphaFoldDB" id="A0A1V9WZH5"/>
<dbReference type="GO" id="GO:0042795">
    <property type="term" value="P:snRNA transcription by RNA polymerase II"/>
    <property type="evidence" value="ECO:0007669"/>
    <property type="project" value="TreeGrafter"/>
</dbReference>
<feature type="non-terminal residue" evidence="5">
    <location>
        <position position="389"/>
    </location>
</feature>
<sequence length="389" mass="44693">MATASTDPSECPSSFVAPSPLPDVPVTLQSLLELNLAYQDLVQGLINELETILMENRVLQDEADAILAIQAQNIKVTCRGFRLPYFFDEEDRLPPPSEEKLIKDRLGVRVLPVSRKWVAKELIRLEEAVFVSVKRQVISRLLAKKGRLQEDLARGQDVEIGRQLDLVTDQLDEINDMRKIDLLRKYRDTERVDWLCLSVIDFAGRRSDRDLELIWENLVWPSINFPPWDADSLAKMDELIKNSPSIPDWEGIANALDKHVVQCWELFLGQKNSSVRQMSDKDIKKLYADFKTRDYVPWLLIGKKLNTFSPVRVMRRIEGALYRSRCRWQLEDDVLLLLSVYLYRGTCNWSQVVKCMRTPFKARSASQASGRIEFLLGNTSLIAAVALLE</sequence>
<dbReference type="Proteomes" id="UP000192247">
    <property type="component" value="Unassembled WGS sequence"/>
</dbReference>
<dbReference type="GO" id="GO:0042796">
    <property type="term" value="P:snRNA transcription by RNA polymerase III"/>
    <property type="evidence" value="ECO:0007669"/>
    <property type="project" value="TreeGrafter"/>
</dbReference>
<dbReference type="PANTHER" id="PTHR46621">
    <property type="entry name" value="SNRNA-ACTIVATING PROTEIN COMPLEX SUBUNIT 4"/>
    <property type="match status" value="1"/>
</dbReference>
<dbReference type="InParanoid" id="A0A1V9WZH5"/>
<keyword evidence="4" id="KW-0539">Nucleus</keyword>
<evidence type="ECO:0000256" key="2">
    <source>
        <dbReference type="ARBA" id="ARBA00023125"/>
    </source>
</evidence>
<accession>A0A1V9WZH5</accession>
<evidence type="ECO:0000256" key="4">
    <source>
        <dbReference type="ARBA" id="ARBA00023242"/>
    </source>
</evidence>
<name>A0A1V9WZH5_9ACAR</name>
<organism evidence="5 6">
    <name type="scientific">Tropilaelaps mercedesae</name>
    <dbReference type="NCBI Taxonomy" id="418985"/>
    <lineage>
        <taxon>Eukaryota</taxon>
        <taxon>Metazoa</taxon>
        <taxon>Ecdysozoa</taxon>
        <taxon>Arthropoda</taxon>
        <taxon>Chelicerata</taxon>
        <taxon>Arachnida</taxon>
        <taxon>Acari</taxon>
        <taxon>Parasitiformes</taxon>
        <taxon>Mesostigmata</taxon>
        <taxon>Gamasina</taxon>
        <taxon>Dermanyssoidea</taxon>
        <taxon>Laelapidae</taxon>
        <taxon>Tropilaelaps</taxon>
    </lineage>
</organism>
<dbReference type="EMBL" id="MNPL01031360">
    <property type="protein sequence ID" value="OQR66705.1"/>
    <property type="molecule type" value="Genomic_DNA"/>
</dbReference>
<dbReference type="GO" id="GO:0019185">
    <property type="term" value="C:snRNA-activating protein complex"/>
    <property type="evidence" value="ECO:0007669"/>
    <property type="project" value="TreeGrafter"/>
</dbReference>
<dbReference type="GO" id="GO:0000978">
    <property type="term" value="F:RNA polymerase II cis-regulatory region sequence-specific DNA binding"/>
    <property type="evidence" value="ECO:0007669"/>
    <property type="project" value="TreeGrafter"/>
</dbReference>
<keyword evidence="1" id="KW-0805">Transcription regulation</keyword>
<evidence type="ECO:0000256" key="3">
    <source>
        <dbReference type="ARBA" id="ARBA00023163"/>
    </source>
</evidence>